<keyword evidence="1" id="KW-0238">DNA-binding</keyword>
<accession>A0ABT6N917</accession>
<keyword evidence="4" id="KW-1185">Reference proteome</keyword>
<dbReference type="InterPro" id="IPR010982">
    <property type="entry name" value="Lambda_DNA-bd_dom_sf"/>
</dbReference>
<evidence type="ECO:0000259" key="2">
    <source>
        <dbReference type="PROSITE" id="PS50943"/>
    </source>
</evidence>
<dbReference type="RefSeq" id="WP_281092707.1">
    <property type="nucleotide sequence ID" value="NZ_JARYZI010000001.1"/>
</dbReference>
<dbReference type="InterPro" id="IPR001387">
    <property type="entry name" value="Cro/C1-type_HTH"/>
</dbReference>
<evidence type="ECO:0000313" key="3">
    <source>
        <dbReference type="EMBL" id="MDH8676906.1"/>
    </source>
</evidence>
<dbReference type="EMBL" id="JARYZI010000001">
    <property type="protein sequence ID" value="MDH8676906.1"/>
    <property type="molecule type" value="Genomic_DNA"/>
</dbReference>
<dbReference type="PROSITE" id="PS50943">
    <property type="entry name" value="HTH_CROC1"/>
    <property type="match status" value="1"/>
</dbReference>
<organism evidence="3 4">
    <name type="scientific">Fusibacter bizertensis</name>
    <dbReference type="NCBI Taxonomy" id="1488331"/>
    <lineage>
        <taxon>Bacteria</taxon>
        <taxon>Bacillati</taxon>
        <taxon>Bacillota</taxon>
        <taxon>Clostridia</taxon>
        <taxon>Eubacteriales</taxon>
        <taxon>Eubacteriales Family XII. Incertae Sedis</taxon>
        <taxon>Fusibacter</taxon>
    </lineage>
</organism>
<evidence type="ECO:0000256" key="1">
    <source>
        <dbReference type="ARBA" id="ARBA00023125"/>
    </source>
</evidence>
<protein>
    <submittedName>
        <fullName evidence="3">Helix-turn-helix transcriptional regulator</fullName>
    </submittedName>
</protein>
<gene>
    <name evidence="3" type="ORF">QE109_02040</name>
</gene>
<dbReference type="CDD" id="cd00093">
    <property type="entry name" value="HTH_XRE"/>
    <property type="match status" value="1"/>
</dbReference>
<dbReference type="PANTHER" id="PTHR46558:SF11">
    <property type="entry name" value="HTH-TYPE TRANSCRIPTIONAL REGULATOR XRE"/>
    <property type="match status" value="1"/>
</dbReference>
<dbReference type="Gene3D" id="1.10.260.40">
    <property type="entry name" value="lambda repressor-like DNA-binding domains"/>
    <property type="match status" value="1"/>
</dbReference>
<reference evidence="3 4" key="1">
    <citation type="submission" date="2023-04" db="EMBL/GenBank/DDBJ databases">
        <title>Fusibacter bizertensis strain WBS, isolated from littoral bottom sediments of the Arctic seas - biochemical and genomic analysis.</title>
        <authorList>
            <person name="Brioukhanov A.L."/>
        </authorList>
    </citation>
    <scope>NUCLEOTIDE SEQUENCE [LARGE SCALE GENOMIC DNA]</scope>
    <source>
        <strain evidence="3 4">WBS</strain>
    </source>
</reference>
<dbReference type="Pfam" id="PF01381">
    <property type="entry name" value="HTH_3"/>
    <property type="match status" value="1"/>
</dbReference>
<dbReference type="Proteomes" id="UP001158045">
    <property type="component" value="Unassembled WGS sequence"/>
</dbReference>
<proteinExistence type="predicted"/>
<name>A0ABT6N917_9FIRM</name>
<dbReference type="PANTHER" id="PTHR46558">
    <property type="entry name" value="TRACRIPTIONAL REGULATORY PROTEIN-RELATED-RELATED"/>
    <property type="match status" value="1"/>
</dbReference>
<feature type="domain" description="HTH cro/C1-type" evidence="2">
    <location>
        <begin position="6"/>
        <end position="60"/>
    </location>
</feature>
<sequence>MLGEKIAKKRKMMNLSQEELAKRLSVSRSAIAKWESDKGIPDIENLKALSRVLNISIDSLLDNYNADNKELISACNDHFEERDEKIQQFINKKCTAELTAWNDGIFDGYLIAQDSYFLYFLTEKGNKTTVVGIAKKFTTEIKLSSKADKQQIDLLKYNSIGKEFFLGKRVNIALDEKHFWSGLIGKDTEFLNVEIRAFAKNNLVITEGNLLSDITVPIEEVAKIEII</sequence>
<comment type="caution">
    <text evidence="3">The sequence shown here is derived from an EMBL/GenBank/DDBJ whole genome shotgun (WGS) entry which is preliminary data.</text>
</comment>
<evidence type="ECO:0000313" key="4">
    <source>
        <dbReference type="Proteomes" id="UP001158045"/>
    </source>
</evidence>
<dbReference type="SUPFAM" id="SSF47413">
    <property type="entry name" value="lambda repressor-like DNA-binding domains"/>
    <property type="match status" value="1"/>
</dbReference>
<dbReference type="SMART" id="SM00530">
    <property type="entry name" value="HTH_XRE"/>
    <property type="match status" value="1"/>
</dbReference>